<dbReference type="InterPro" id="IPR040707">
    <property type="entry name" value="FGAR-AT_N"/>
</dbReference>
<keyword evidence="10" id="KW-0963">Cytoplasm</keyword>
<evidence type="ECO:0000256" key="8">
    <source>
        <dbReference type="ARBA" id="ARBA00022842"/>
    </source>
</evidence>
<keyword evidence="6 10" id="KW-0658">Purine biosynthesis</keyword>
<comment type="function">
    <text evidence="10">Phosphoribosylformylglycinamidine synthase involved in the purines biosynthetic pathway. Catalyzes the ATP-dependent conversion of formylglycinamide ribonucleotide (FGAR) and glutamine to yield formylglycinamidine ribonucleotide (FGAM) and glutamate.</text>
</comment>
<keyword evidence="8 10" id="KW-0460">Magnesium</keyword>
<dbReference type="SUPFAM" id="SSF82697">
    <property type="entry name" value="PurS-like"/>
    <property type="match status" value="1"/>
</dbReference>
<dbReference type="InterPro" id="IPR010073">
    <property type="entry name" value="PurL_large"/>
</dbReference>
<dbReference type="SUPFAM" id="SSF109736">
    <property type="entry name" value="FGAM synthase PurL, linker domain"/>
    <property type="match status" value="1"/>
</dbReference>
<dbReference type="Proteomes" id="UP001570417">
    <property type="component" value="Unassembled WGS sequence"/>
</dbReference>
<feature type="binding site" evidence="10">
    <location>
        <position position="723"/>
    </location>
    <ligand>
        <name>Mg(2+)</name>
        <dbReference type="ChEBI" id="CHEBI:18420"/>
    </ligand>
</feature>
<comment type="catalytic activity">
    <reaction evidence="10">
        <text>N(2)-formyl-N(1)-(5-phospho-beta-D-ribosyl)glycinamide + L-glutamine + ATP + H2O = 2-formamido-N(1)-(5-O-phospho-beta-D-ribosyl)acetamidine + L-glutamate + ADP + phosphate + H(+)</text>
        <dbReference type="Rhea" id="RHEA:17129"/>
        <dbReference type="ChEBI" id="CHEBI:15377"/>
        <dbReference type="ChEBI" id="CHEBI:15378"/>
        <dbReference type="ChEBI" id="CHEBI:29985"/>
        <dbReference type="ChEBI" id="CHEBI:30616"/>
        <dbReference type="ChEBI" id="CHEBI:43474"/>
        <dbReference type="ChEBI" id="CHEBI:58359"/>
        <dbReference type="ChEBI" id="CHEBI:147286"/>
        <dbReference type="ChEBI" id="CHEBI:147287"/>
        <dbReference type="ChEBI" id="CHEBI:456216"/>
        <dbReference type="EC" id="6.3.5.3"/>
    </reaction>
</comment>
<feature type="binding site" evidence="10">
    <location>
        <position position="887"/>
    </location>
    <ligand>
        <name>Mg(2+)</name>
        <dbReference type="ChEBI" id="CHEBI:18420"/>
    </ligand>
</feature>
<comment type="subunit">
    <text evidence="10">Monomer.</text>
</comment>
<dbReference type="SUPFAM" id="SSF55326">
    <property type="entry name" value="PurM N-terminal domain-like"/>
    <property type="match status" value="2"/>
</dbReference>
<dbReference type="Gene3D" id="1.10.8.750">
    <property type="entry name" value="Phosphoribosylformylglycinamidine synthase, linker domain"/>
    <property type="match status" value="1"/>
</dbReference>
<dbReference type="Gene3D" id="3.30.1330.10">
    <property type="entry name" value="PurM-like, N-terminal domain"/>
    <property type="match status" value="2"/>
</dbReference>
<feature type="active site" evidence="10">
    <location>
        <position position="1269"/>
    </location>
</feature>
<dbReference type="Pfam" id="PF22689">
    <property type="entry name" value="FGAR-AT_PurM_N-like"/>
    <property type="match status" value="1"/>
</dbReference>
<feature type="domain" description="Phosphoribosylformylglycinamidine synthase N-terminal" evidence="13">
    <location>
        <begin position="35"/>
        <end position="150"/>
    </location>
</feature>
<dbReference type="Pfam" id="PF18072">
    <property type="entry name" value="FGAR-AT_linker"/>
    <property type="match status" value="1"/>
</dbReference>
<dbReference type="NCBIfam" id="NF003672">
    <property type="entry name" value="PRK05297.1"/>
    <property type="match status" value="1"/>
</dbReference>
<comment type="subcellular location">
    <subcellularLocation>
        <location evidence="10">Cytoplasm</location>
    </subcellularLocation>
</comment>
<accession>A0ABV4NDU7</accession>
<protein>
    <recommendedName>
        <fullName evidence="10">Phosphoribosylformylglycinamidine synthase</fullName>
        <shortName evidence="10">FGAM synthase</shortName>
        <shortName evidence="10">FGAMS</shortName>
        <ecNumber evidence="10">6.3.5.3</ecNumber>
    </recommendedName>
    <alternativeName>
        <fullName evidence="10">Formylglycinamide ribonucleotide amidotransferase</fullName>
        <shortName evidence="10">FGAR amidotransferase</shortName>
        <shortName evidence="10">FGAR-AT</shortName>
    </alternativeName>
</protein>
<feature type="active site" description="Nucleophile" evidence="10">
    <location>
        <position position="1142"/>
    </location>
</feature>
<dbReference type="CDD" id="cd01740">
    <property type="entry name" value="GATase1_FGAR_AT"/>
    <property type="match status" value="1"/>
</dbReference>
<dbReference type="NCBIfam" id="TIGR01735">
    <property type="entry name" value="FGAM_synt"/>
    <property type="match status" value="1"/>
</dbReference>
<evidence type="ECO:0000256" key="5">
    <source>
        <dbReference type="ARBA" id="ARBA00022741"/>
    </source>
</evidence>
<sequence length="1302" mass="141927">MRILRGSPALSEFRVNKLLELCRELSLPVTGIYAEFAHFADLTADLDASEVEKLEKLLTYGPTIEEHEPEGLLLLATPRPGTISPWSSKSTDIAHNCGLAKVSRLERGTAFYIETSSELSELQLVELKAILHDRMMEVVFTDFESAAALFTVAEPAPYAEVDLLTGGRKALEKANVTLGLALAEDEIDYLLESFTEKLGRNPTDIELMMFAQANSEHCRHKIFNADWTIDGVKQEKSLFKMIKNTFETTPEHVLSAYKDNAAVMTGSEVGRFFPDPETRQYNYHQEKTHILMKVETHNHPTAISPWPGASTGSGGEIRDEGATGIGGKPKAGLVAFSVSNLKIPNFVQPWETDFGKPSRIVTALDIMLEGPLGGAAFNNEFGRPNLLGYFRTYEEKVNSHAGEEVRGYHKPIMLAGGLGNIRDDHVQKKEIPVGASLIVLGGPAMNIGLGGGAASSMDSGSSSEDLDFASVQRENPEMERRCQEVIDRCWQLGDENPIAFIHDVGAGGISNALPELVDDGERGGIFNLRDVPNDEPGMSPLEIWCNESQERYVMAVADKDMATFDAICKRERAPYAVVGKATEERDLKLEDSHFDNTPIDMPMDILLGKTPKMHRDAKTLKANNPAIDRSGIELNEAVDRILRLPTVAEKTFLITIGDRSVTGLVARDQMVGPWQVPVANCAVTAASYDSYHGEAMSLGERTPVALLDFGASARLAVGEAITNIAATNIGDIKHIKLSANWMSPAGHPGEDAGLYEAVKAVGEELCPALGLTIPVGKDSMSMKTKWEENGEQKEVTSPLSLVITAFARVEDVRKTITPQLRTDKGNTSLVLIDLGNGKNRMGATALAQVYKQLGDKPADVDNAAQLKGFYEGVQALVANDQVVAYHDKGDGGLFVTLAEMAFAGHCGVNANIEALGEDVLAALFNEELGAVIQVRNDDLDAVLSTLAANGLEACSHVIGSVVGEGEASDELVIKSGETVVIERNRTELRTIWAETTHKMQGLRDNPVCADQEHEAKKDNSDPGLNVKLSFDVNEDIAAPFINTGAKPKMAILREQGVNSHVEMAAAFDRAGFEATDIHMSDILTGQAVLEEYNGLVACGGFSYGDVLGAGEGWAKSVLFNDSTRDQFENFFKREDTFSLGVCNGCQMLSNLRELIPGAEYWPRFVRNESERFEARFSLVEVQKSDSVFFNGMEGSRMPIAVSHGEGRVEVRDNDHLNAIENSGTVALRYVDNNGNQTQQYPNNPNGSPNAITGLTTTDGRVTIMMPHPERVFRTVANSWAPETWGENGAWMRMFQNARKNIG</sequence>
<evidence type="ECO:0000256" key="9">
    <source>
        <dbReference type="ARBA" id="ARBA00022962"/>
    </source>
</evidence>
<comment type="pathway">
    <text evidence="1 10">Purine metabolism; IMP biosynthesis via de novo pathway; 5-amino-1-(5-phospho-D-ribosyl)imidazole from N(2)-formyl-N(1)-(5-phospho-D-ribosyl)glycinamide: step 1/2.</text>
</comment>
<dbReference type="PANTHER" id="PTHR10099:SF1">
    <property type="entry name" value="PHOSPHORIBOSYLFORMYLGLYCINAMIDINE SYNTHASE"/>
    <property type="match status" value="1"/>
</dbReference>
<dbReference type="InterPro" id="IPR036921">
    <property type="entry name" value="PurM-like_N_sf"/>
</dbReference>
<comment type="caution">
    <text evidence="10">Lacks conserved residue(s) required for the propagation of feature annotation.</text>
</comment>
<dbReference type="InterPro" id="IPR010918">
    <property type="entry name" value="PurM-like_C_dom"/>
</dbReference>
<evidence type="ECO:0000256" key="2">
    <source>
        <dbReference type="ARBA" id="ARBA00008608"/>
    </source>
</evidence>
<evidence type="ECO:0000259" key="14">
    <source>
        <dbReference type="Pfam" id="PF22689"/>
    </source>
</evidence>
<feature type="binding site" evidence="10">
    <location>
        <position position="719"/>
    </location>
    <ligand>
        <name>Mg(2+)</name>
        <dbReference type="ChEBI" id="CHEBI:18420"/>
    </ligand>
</feature>
<feature type="domain" description="PurM-like C-terminal" evidence="11">
    <location>
        <begin position="834"/>
        <end position="966"/>
    </location>
</feature>
<gene>
    <name evidence="10 15" type="primary">purL</name>
    <name evidence="15" type="synonym">purI</name>
    <name evidence="15" type="ORF">AB4566_14490</name>
</gene>
<evidence type="ECO:0000256" key="1">
    <source>
        <dbReference type="ARBA" id="ARBA00004920"/>
    </source>
</evidence>
<dbReference type="RefSeq" id="WP_372266639.1">
    <property type="nucleotide sequence ID" value="NZ_JBFRUW010000055.1"/>
</dbReference>
<dbReference type="CDD" id="cd02203">
    <property type="entry name" value="PurL_repeat1"/>
    <property type="match status" value="1"/>
</dbReference>
<organism evidence="15 16">
    <name type="scientific">Vibrio gallaecicus</name>
    <dbReference type="NCBI Taxonomy" id="552386"/>
    <lineage>
        <taxon>Bacteria</taxon>
        <taxon>Pseudomonadati</taxon>
        <taxon>Pseudomonadota</taxon>
        <taxon>Gammaproteobacteria</taxon>
        <taxon>Vibrionales</taxon>
        <taxon>Vibrionaceae</taxon>
        <taxon>Vibrio</taxon>
    </lineage>
</organism>
<feature type="binding site" evidence="10">
    <location>
        <position position="679"/>
    </location>
    <ligand>
        <name>ATP</name>
        <dbReference type="ChEBI" id="CHEBI:30616"/>
    </ligand>
</feature>
<comment type="caution">
    <text evidence="15">The sequence shown here is derived from an EMBL/GenBank/DDBJ whole genome shotgun (WGS) entry which is preliminary data.</text>
</comment>
<keyword evidence="9 10" id="KW-0315">Glutamine amidotransferase</keyword>
<dbReference type="InterPro" id="IPR055181">
    <property type="entry name" value="FGAR-AT_PurM_N-like"/>
</dbReference>
<proteinExistence type="inferred from homology"/>
<dbReference type="Pfam" id="PF13507">
    <property type="entry name" value="GATase_5"/>
    <property type="match status" value="1"/>
</dbReference>
<dbReference type="Gene3D" id="3.90.650.10">
    <property type="entry name" value="PurM-like C-terminal domain"/>
    <property type="match status" value="2"/>
</dbReference>
<name>A0ABV4NDU7_9VIBR</name>
<evidence type="ECO:0000313" key="15">
    <source>
        <dbReference type="EMBL" id="MFA0569478.1"/>
    </source>
</evidence>
<dbReference type="Pfam" id="PF18076">
    <property type="entry name" value="FGAR-AT_N"/>
    <property type="match status" value="1"/>
</dbReference>
<dbReference type="PANTHER" id="PTHR10099">
    <property type="entry name" value="PHOSPHORIBOSYLFORMYLGLYCINAMIDINE SYNTHASE"/>
    <property type="match status" value="1"/>
</dbReference>
<dbReference type="GO" id="GO:0004642">
    <property type="term" value="F:phosphoribosylformylglycinamidine synthase activity"/>
    <property type="evidence" value="ECO:0007669"/>
    <property type="project" value="UniProtKB-EC"/>
</dbReference>
<dbReference type="InterPro" id="IPR036604">
    <property type="entry name" value="PurS-like_sf"/>
</dbReference>
<dbReference type="HAMAP" id="MF_00419">
    <property type="entry name" value="PurL_1"/>
    <property type="match status" value="1"/>
</dbReference>
<dbReference type="Gene3D" id="3.40.50.880">
    <property type="match status" value="1"/>
</dbReference>
<dbReference type="EMBL" id="JBFRUW010000055">
    <property type="protein sequence ID" value="MFA0569478.1"/>
    <property type="molecule type" value="Genomic_DNA"/>
</dbReference>
<dbReference type="Pfam" id="PF02769">
    <property type="entry name" value="AIRS_C"/>
    <property type="match status" value="2"/>
</dbReference>
<evidence type="ECO:0000256" key="7">
    <source>
        <dbReference type="ARBA" id="ARBA00022840"/>
    </source>
</evidence>
<keyword evidence="7 10" id="KW-0067">ATP-binding</keyword>
<evidence type="ECO:0000259" key="11">
    <source>
        <dbReference type="Pfam" id="PF02769"/>
    </source>
</evidence>
<dbReference type="SUPFAM" id="SSF52317">
    <property type="entry name" value="Class I glutamine amidotransferase-like"/>
    <property type="match status" value="1"/>
</dbReference>
<feature type="domain" description="PurM-like C-terminal" evidence="11">
    <location>
        <begin position="433"/>
        <end position="590"/>
    </location>
</feature>
<keyword evidence="4 10" id="KW-0479">Metal-binding</keyword>
<comment type="similarity">
    <text evidence="2 10">In the N-terminal section; belongs to the FGAMS family.</text>
</comment>
<evidence type="ECO:0000259" key="13">
    <source>
        <dbReference type="Pfam" id="PF18076"/>
    </source>
</evidence>
<dbReference type="PROSITE" id="PS51273">
    <property type="entry name" value="GATASE_TYPE_1"/>
    <property type="match status" value="1"/>
</dbReference>
<keyword evidence="3 10" id="KW-0436">Ligase</keyword>
<feature type="binding site" evidence="10">
    <location>
        <begin position="308"/>
        <end position="319"/>
    </location>
    <ligand>
        <name>ATP</name>
        <dbReference type="ChEBI" id="CHEBI:30616"/>
    </ligand>
</feature>
<evidence type="ECO:0000313" key="16">
    <source>
        <dbReference type="Proteomes" id="UP001570417"/>
    </source>
</evidence>
<dbReference type="SMART" id="SM01211">
    <property type="entry name" value="GATase_5"/>
    <property type="match status" value="1"/>
</dbReference>
<dbReference type="SUPFAM" id="SSF56042">
    <property type="entry name" value="PurM C-terminal domain-like"/>
    <property type="match status" value="2"/>
</dbReference>
<dbReference type="InterPro" id="IPR036676">
    <property type="entry name" value="PurM-like_C_sf"/>
</dbReference>
<keyword evidence="5 10" id="KW-0547">Nucleotide-binding</keyword>
<feature type="active site" evidence="10">
    <location>
        <position position="1267"/>
    </location>
</feature>
<feature type="domain" description="FGAR-AT PurM N-terminal-like" evidence="14">
    <location>
        <begin position="649"/>
        <end position="808"/>
    </location>
</feature>
<evidence type="ECO:0000256" key="4">
    <source>
        <dbReference type="ARBA" id="ARBA00022723"/>
    </source>
</evidence>
<feature type="domain" description="Phosphoribosylformylglycinamidine synthase linker" evidence="12">
    <location>
        <begin position="171"/>
        <end position="221"/>
    </location>
</feature>
<evidence type="ECO:0000256" key="3">
    <source>
        <dbReference type="ARBA" id="ARBA00022598"/>
    </source>
</evidence>
<dbReference type="EC" id="6.3.5.3" evidence="10"/>
<dbReference type="InterPro" id="IPR041609">
    <property type="entry name" value="PurL_linker"/>
</dbReference>
<keyword evidence="16" id="KW-1185">Reference proteome</keyword>
<evidence type="ECO:0000256" key="10">
    <source>
        <dbReference type="HAMAP-Rule" id="MF_00419"/>
    </source>
</evidence>
<evidence type="ECO:0000256" key="6">
    <source>
        <dbReference type="ARBA" id="ARBA00022755"/>
    </source>
</evidence>
<evidence type="ECO:0000259" key="12">
    <source>
        <dbReference type="Pfam" id="PF18072"/>
    </source>
</evidence>
<dbReference type="InterPro" id="IPR029062">
    <property type="entry name" value="Class_I_gatase-like"/>
</dbReference>
<reference evidence="15 16" key="1">
    <citation type="journal article" date="2024" name="ISME J.">
        <title>Tailless and filamentous prophages are predominant in marine Vibrio.</title>
        <authorList>
            <person name="Steensen K."/>
            <person name="Seneca J."/>
            <person name="Bartlau N."/>
            <person name="Yu X.A."/>
            <person name="Hussain F.A."/>
            <person name="Polz M.F."/>
        </authorList>
    </citation>
    <scope>NUCLEOTIDE SEQUENCE [LARGE SCALE GENOMIC DNA]</scope>
    <source>
        <strain evidence="15 16">10N.222.51.A1</strain>
    </source>
</reference>